<dbReference type="RefSeq" id="WP_135548378.1">
    <property type="nucleotide sequence ID" value="NZ_SPQQ01000005.1"/>
</dbReference>
<dbReference type="InterPro" id="IPR051448">
    <property type="entry name" value="CdaR-like_regulators"/>
</dbReference>
<evidence type="ECO:0000259" key="2">
    <source>
        <dbReference type="Pfam" id="PF13556"/>
    </source>
</evidence>
<feature type="domain" description="PucR C-terminal helix-turn-helix" evidence="2">
    <location>
        <begin position="348"/>
        <end position="404"/>
    </location>
</feature>
<dbReference type="AlphaFoldDB" id="A0A4Z0R4C9"/>
<evidence type="ECO:0000313" key="4">
    <source>
        <dbReference type="EMBL" id="TGE37319.1"/>
    </source>
</evidence>
<evidence type="ECO:0000259" key="3">
    <source>
        <dbReference type="Pfam" id="PF17853"/>
    </source>
</evidence>
<proteinExistence type="inferred from homology"/>
<organism evidence="4 5">
    <name type="scientific">Desulfosporosinus fructosivorans</name>
    <dbReference type="NCBI Taxonomy" id="2018669"/>
    <lineage>
        <taxon>Bacteria</taxon>
        <taxon>Bacillati</taxon>
        <taxon>Bacillota</taxon>
        <taxon>Clostridia</taxon>
        <taxon>Eubacteriales</taxon>
        <taxon>Desulfitobacteriaceae</taxon>
        <taxon>Desulfosporosinus</taxon>
    </lineage>
</organism>
<accession>A0A4Z0R4C9</accession>
<evidence type="ECO:0000313" key="5">
    <source>
        <dbReference type="Proteomes" id="UP000298460"/>
    </source>
</evidence>
<reference evidence="4 5" key="1">
    <citation type="submission" date="2019-03" db="EMBL/GenBank/DDBJ databases">
        <title>Draft Genome Sequence of Desulfosporosinus fructosivorans Strain 63.6F, Isolated from Marine Sediment in the Baltic Sea.</title>
        <authorList>
            <person name="Hausmann B."/>
            <person name="Vandieken V."/>
            <person name="Pjevac P."/>
            <person name="Schreck K."/>
            <person name="Herbold C.W."/>
            <person name="Loy A."/>
        </authorList>
    </citation>
    <scope>NUCLEOTIDE SEQUENCE [LARGE SCALE GENOMIC DNA]</scope>
    <source>
        <strain evidence="4 5">63.6F</strain>
    </source>
</reference>
<dbReference type="Pfam" id="PF17853">
    <property type="entry name" value="GGDEF_2"/>
    <property type="match status" value="1"/>
</dbReference>
<protein>
    <submittedName>
        <fullName evidence="4">PucR family transcriptional regulator</fullName>
    </submittedName>
</protein>
<dbReference type="InterPro" id="IPR025736">
    <property type="entry name" value="PucR_C-HTH_dom"/>
</dbReference>
<keyword evidence="5" id="KW-1185">Reference proteome</keyword>
<dbReference type="InterPro" id="IPR041522">
    <property type="entry name" value="CdaR_GGDEF"/>
</dbReference>
<dbReference type="EMBL" id="SPQQ01000005">
    <property type="protein sequence ID" value="TGE37319.1"/>
    <property type="molecule type" value="Genomic_DNA"/>
</dbReference>
<dbReference type="PANTHER" id="PTHR33744:SF1">
    <property type="entry name" value="DNA-BINDING TRANSCRIPTIONAL ACTIVATOR ADER"/>
    <property type="match status" value="1"/>
</dbReference>
<sequence length="413" mass="48013">MEDNVFLARYSLELVKTLSKGSGLQALVDLGYQMLGNPFTITDFSVKLLASTGETNVADDPVWNELQLNNNFIFQTYSYYAKNSLFDEIVKHEEPFYWLDPYCKYPRIIGKISINNRNVAVLVACAHNQDFRESDKEIVSILCDAFSIELQKNKYNHLSQGMLHQSFLLDLLDGKFDDERKINERMKTLGLKFKRKLFVICLDTQNLDTSKSTLPYLREEVEIKLANANAIIYNHNISILASCENEIHFLEIESKVLREFIITNNLQAGISRSFTDLTEVREHYLESVEALKLGNLVRKEIHLFSYADYLIYDVLNLHVANGKYKKFLHPSLLKLIEYDKNYSTDFVHSFHIYLCNFKNIKDSATVLNIHRNTMFNRIEKIESILNVDLNDVDILFQLYLSYKILEMTLDVEA</sequence>
<name>A0A4Z0R4C9_9FIRM</name>
<dbReference type="Pfam" id="PF13556">
    <property type="entry name" value="HTH_30"/>
    <property type="match status" value="1"/>
</dbReference>
<dbReference type="OrthoDB" id="212459at2"/>
<comment type="caution">
    <text evidence="4">The sequence shown here is derived from an EMBL/GenBank/DDBJ whole genome shotgun (WGS) entry which is preliminary data.</text>
</comment>
<evidence type="ECO:0000256" key="1">
    <source>
        <dbReference type="ARBA" id="ARBA00006754"/>
    </source>
</evidence>
<dbReference type="InterPro" id="IPR042070">
    <property type="entry name" value="PucR_C-HTH_sf"/>
</dbReference>
<dbReference type="Proteomes" id="UP000298460">
    <property type="component" value="Unassembled WGS sequence"/>
</dbReference>
<dbReference type="Gene3D" id="1.10.10.2840">
    <property type="entry name" value="PucR C-terminal helix-turn-helix domain"/>
    <property type="match status" value="1"/>
</dbReference>
<feature type="domain" description="CdaR GGDEF-like" evidence="3">
    <location>
        <begin position="174"/>
        <end position="293"/>
    </location>
</feature>
<comment type="similarity">
    <text evidence="1">Belongs to the CdaR family.</text>
</comment>
<gene>
    <name evidence="4" type="ORF">E4K67_15880</name>
</gene>
<dbReference type="PANTHER" id="PTHR33744">
    <property type="entry name" value="CARBOHYDRATE DIACID REGULATOR"/>
    <property type="match status" value="1"/>
</dbReference>